<name>A0A0C4YTF3_9BURK</name>
<dbReference type="EMBL" id="CP010537">
    <property type="protein sequence ID" value="AJG23946.1"/>
    <property type="molecule type" value="Genomic_DNA"/>
</dbReference>
<organism evidence="1 2">
    <name type="scientific">Cupriavidus basilensis</name>
    <dbReference type="NCBI Taxonomy" id="68895"/>
    <lineage>
        <taxon>Bacteria</taxon>
        <taxon>Pseudomonadati</taxon>
        <taxon>Pseudomonadota</taxon>
        <taxon>Betaproteobacteria</taxon>
        <taxon>Burkholderiales</taxon>
        <taxon>Burkholderiaceae</taxon>
        <taxon>Cupriavidus</taxon>
    </lineage>
</organism>
<dbReference type="AlphaFoldDB" id="A0A0C4YTF3"/>
<protein>
    <submittedName>
        <fullName evidence="1">Uncharacterized protein</fullName>
    </submittedName>
</protein>
<keyword evidence="2" id="KW-1185">Reference proteome</keyword>
<evidence type="ECO:0000313" key="2">
    <source>
        <dbReference type="Proteomes" id="UP000031843"/>
    </source>
</evidence>
<dbReference type="Proteomes" id="UP000031843">
    <property type="component" value="Chromosome secondary"/>
</dbReference>
<proteinExistence type="predicted"/>
<sequence>MAWLTQAPLASLPMPPTRKRAAACVRLDYAKARRTIPSFRAD</sequence>
<reference evidence="1 2" key="1">
    <citation type="journal article" date="2015" name="Genome Announc.">
        <title>Complete Genome Sequence of Cupriavidus basilensis 4G11, Isolated from the Oak Ridge Field Research Center Site.</title>
        <authorList>
            <person name="Ray J."/>
            <person name="Waters R.J."/>
            <person name="Skerker J.M."/>
            <person name="Kuehl J.V."/>
            <person name="Price M.N."/>
            <person name="Huang J."/>
            <person name="Chakraborty R."/>
            <person name="Arkin A.P."/>
            <person name="Deutschbauer A."/>
        </authorList>
    </citation>
    <scope>NUCLEOTIDE SEQUENCE [LARGE SCALE GENOMIC DNA]</scope>
    <source>
        <strain evidence="1">4G11</strain>
    </source>
</reference>
<gene>
    <name evidence="1" type="ORF">RR42_s2364</name>
</gene>
<dbReference type="KEGG" id="cbw:RR42_s2364"/>
<evidence type="ECO:0000313" key="1">
    <source>
        <dbReference type="EMBL" id="AJG23946.1"/>
    </source>
</evidence>
<accession>A0A0C4YTF3</accession>